<evidence type="ECO:0000259" key="2">
    <source>
        <dbReference type="SMART" id="SM00829"/>
    </source>
</evidence>
<dbReference type="SMART" id="SM00829">
    <property type="entry name" value="PKS_ER"/>
    <property type="match status" value="1"/>
</dbReference>
<comment type="caution">
    <text evidence="3">The sequence shown here is derived from an EMBL/GenBank/DDBJ whole genome shotgun (WGS) entry which is preliminary data.</text>
</comment>
<dbReference type="AlphaFoldDB" id="A0A9K3Q707"/>
<keyword evidence="4" id="KW-1185">Reference proteome</keyword>
<dbReference type="PANTHER" id="PTHR43205:SF42">
    <property type="entry name" value="ALCOHOL DEHYDROGENASE, ZINC-CONTAINING (AFU_ORTHOLOGUE AFUA_7G04530)"/>
    <property type="match status" value="1"/>
</dbReference>
<name>A0A9K3Q707_9STRA</name>
<dbReference type="GO" id="GO:0016628">
    <property type="term" value="F:oxidoreductase activity, acting on the CH-CH group of donors, NAD or NADP as acceptor"/>
    <property type="evidence" value="ECO:0007669"/>
    <property type="project" value="InterPro"/>
</dbReference>
<reference evidence="3" key="2">
    <citation type="submission" date="2021-04" db="EMBL/GenBank/DDBJ databases">
        <authorList>
            <person name="Podell S."/>
        </authorList>
    </citation>
    <scope>NUCLEOTIDE SEQUENCE</scope>
    <source>
        <strain evidence="3">Hildebrandi</strain>
    </source>
</reference>
<dbReference type="Pfam" id="PF16884">
    <property type="entry name" value="ADH_N_2"/>
    <property type="match status" value="1"/>
</dbReference>
<dbReference type="Proteomes" id="UP000693970">
    <property type="component" value="Unassembled WGS sequence"/>
</dbReference>
<dbReference type="Pfam" id="PF00107">
    <property type="entry name" value="ADH_zinc_N"/>
    <property type="match status" value="1"/>
</dbReference>
<dbReference type="PANTHER" id="PTHR43205">
    <property type="entry name" value="PROSTAGLANDIN REDUCTASE"/>
    <property type="match status" value="1"/>
</dbReference>
<accession>A0A9K3Q707</accession>
<dbReference type="InterPro" id="IPR013149">
    <property type="entry name" value="ADH-like_C"/>
</dbReference>
<feature type="domain" description="Enoyl reductase (ER)" evidence="2">
    <location>
        <begin position="36"/>
        <end position="357"/>
    </location>
</feature>
<dbReference type="InterPro" id="IPR041694">
    <property type="entry name" value="ADH_N_2"/>
</dbReference>
<gene>
    <name evidence="3" type="ORF">IV203_019264</name>
</gene>
<evidence type="ECO:0000256" key="1">
    <source>
        <dbReference type="ARBA" id="ARBA00023002"/>
    </source>
</evidence>
<keyword evidence="1" id="KW-0560">Oxidoreductase</keyword>
<dbReference type="CDD" id="cd05288">
    <property type="entry name" value="PGDH"/>
    <property type="match status" value="1"/>
</dbReference>
<proteinExistence type="predicted"/>
<dbReference type="EMBL" id="JAGRRH010000004">
    <property type="protein sequence ID" value="KAG7370694.1"/>
    <property type="molecule type" value="Genomic_DNA"/>
</dbReference>
<dbReference type="OrthoDB" id="9992527at2759"/>
<protein>
    <submittedName>
        <fullName evidence="3">Zinc-binding dehydrogenase</fullName>
    </submittedName>
</protein>
<evidence type="ECO:0000313" key="4">
    <source>
        <dbReference type="Proteomes" id="UP000693970"/>
    </source>
</evidence>
<dbReference type="InterPro" id="IPR045010">
    <property type="entry name" value="MDR_fam"/>
</dbReference>
<evidence type="ECO:0000313" key="3">
    <source>
        <dbReference type="EMBL" id="KAG7370694.1"/>
    </source>
</evidence>
<sequence length="362" mass="39332">MTSSPKTSTFTNQKWILTKRPKDEFDPDRDVELKTEELDSKSCLDGNKDEQDLVLVKVEALSVDAFIRTMMDATAYHGSLDLENTLPALGYGTVVISKSKKFRVGQPVLGMLGAQTYARIPAKQLKRKFDLPLLPTSASLGLLSLTTGLTAYAGIFFVPSKGPRKGDTVVVTASAGAVGSIAAQLAKTTGAKVVGIAGNKNDYLLNELKLDGAVNYKDKSISLEDQLDEACPDGVDFVFDNVGGDTLDALLERIRPGGRIVICGAVSQYDSGSVNKVDGQTVQGPSNYLKLAERGAEMRGFNVMQHMHKMPIAMFFLFWYYVRGKVRMTEHIHNGIESFPKALKSLLNGGNTGKTLVKVKNM</sequence>
<reference evidence="3" key="1">
    <citation type="journal article" date="2021" name="Sci. Rep.">
        <title>Diploid genomic architecture of Nitzschia inconspicua, an elite biomass production diatom.</title>
        <authorList>
            <person name="Oliver A."/>
            <person name="Podell S."/>
            <person name="Pinowska A."/>
            <person name="Traller J.C."/>
            <person name="Smith S.R."/>
            <person name="McClure R."/>
            <person name="Beliaev A."/>
            <person name="Bohutskyi P."/>
            <person name="Hill E.A."/>
            <person name="Rabines A."/>
            <person name="Zheng H."/>
            <person name="Allen L.Z."/>
            <person name="Kuo A."/>
            <person name="Grigoriev I.V."/>
            <person name="Allen A.E."/>
            <person name="Hazlebeck D."/>
            <person name="Allen E.E."/>
        </authorList>
    </citation>
    <scope>NUCLEOTIDE SEQUENCE</scope>
    <source>
        <strain evidence="3">Hildebrandi</strain>
    </source>
</reference>
<dbReference type="InterPro" id="IPR020843">
    <property type="entry name" value="ER"/>
</dbReference>
<organism evidence="3 4">
    <name type="scientific">Nitzschia inconspicua</name>
    <dbReference type="NCBI Taxonomy" id="303405"/>
    <lineage>
        <taxon>Eukaryota</taxon>
        <taxon>Sar</taxon>
        <taxon>Stramenopiles</taxon>
        <taxon>Ochrophyta</taxon>
        <taxon>Bacillariophyta</taxon>
        <taxon>Bacillariophyceae</taxon>
        <taxon>Bacillariophycidae</taxon>
        <taxon>Bacillariales</taxon>
        <taxon>Bacillariaceae</taxon>
        <taxon>Nitzschia</taxon>
    </lineage>
</organism>